<keyword evidence="4" id="KW-0238">DNA-binding</keyword>
<proteinExistence type="predicted"/>
<evidence type="ECO:0000259" key="8">
    <source>
        <dbReference type="PROSITE" id="PS50048"/>
    </source>
</evidence>
<dbReference type="OrthoDB" id="2593732at2759"/>
<dbReference type="PANTHER" id="PTHR36206">
    <property type="entry name" value="ASPERCRYPTIN BIOSYNTHESIS CLUSTER-SPECIFIC TRANSCRIPTION REGULATOR ATNN-RELATED"/>
    <property type="match status" value="1"/>
</dbReference>
<dbReference type="KEGG" id="trg:TRUGW13939_10423"/>
<keyword evidence="2" id="KW-0862">Zinc</keyword>
<evidence type="ECO:0000256" key="2">
    <source>
        <dbReference type="ARBA" id="ARBA00022833"/>
    </source>
</evidence>
<feature type="compositionally biased region" description="Polar residues" evidence="7">
    <location>
        <begin position="1"/>
        <end position="14"/>
    </location>
</feature>
<evidence type="ECO:0000256" key="3">
    <source>
        <dbReference type="ARBA" id="ARBA00023015"/>
    </source>
</evidence>
<evidence type="ECO:0000256" key="1">
    <source>
        <dbReference type="ARBA" id="ARBA00022723"/>
    </source>
</evidence>
<keyword evidence="1" id="KW-0479">Metal-binding</keyword>
<dbReference type="AlphaFoldDB" id="A0A7H8RA05"/>
<dbReference type="GeneID" id="55997903"/>
<dbReference type="InterPro" id="IPR001138">
    <property type="entry name" value="Zn2Cys6_DnaBD"/>
</dbReference>
<dbReference type="PROSITE" id="PS50048">
    <property type="entry name" value="ZN2_CY6_FUNGAL_2"/>
    <property type="match status" value="1"/>
</dbReference>
<dbReference type="GO" id="GO:0008270">
    <property type="term" value="F:zinc ion binding"/>
    <property type="evidence" value="ECO:0007669"/>
    <property type="project" value="InterPro"/>
</dbReference>
<dbReference type="PANTHER" id="PTHR36206:SF16">
    <property type="entry name" value="TRANSCRIPTION FACTOR DOMAIN-CONTAINING PROTEIN-RELATED"/>
    <property type="match status" value="1"/>
</dbReference>
<dbReference type="SMART" id="SM00066">
    <property type="entry name" value="GAL4"/>
    <property type="match status" value="1"/>
</dbReference>
<dbReference type="SUPFAM" id="SSF57701">
    <property type="entry name" value="Zn2/Cys6 DNA-binding domain"/>
    <property type="match status" value="1"/>
</dbReference>
<keyword evidence="10" id="KW-1185">Reference proteome</keyword>
<dbReference type="GO" id="GO:0000981">
    <property type="term" value="F:DNA-binding transcription factor activity, RNA polymerase II-specific"/>
    <property type="evidence" value="ECO:0007669"/>
    <property type="project" value="InterPro"/>
</dbReference>
<dbReference type="Proteomes" id="UP000509510">
    <property type="component" value="Chromosome VI"/>
</dbReference>
<evidence type="ECO:0000256" key="5">
    <source>
        <dbReference type="ARBA" id="ARBA00023163"/>
    </source>
</evidence>
<feature type="region of interest" description="Disordered" evidence="7">
    <location>
        <begin position="1"/>
        <end position="21"/>
    </location>
</feature>
<dbReference type="Gene3D" id="4.10.240.10">
    <property type="entry name" value="Zn(2)-C6 fungal-type DNA-binding domain"/>
    <property type="match status" value="1"/>
</dbReference>
<dbReference type="InterPro" id="IPR036864">
    <property type="entry name" value="Zn2-C6_fun-type_DNA-bd_sf"/>
</dbReference>
<evidence type="ECO:0000313" key="10">
    <source>
        <dbReference type="Proteomes" id="UP000509510"/>
    </source>
</evidence>
<evidence type="ECO:0000313" key="9">
    <source>
        <dbReference type="EMBL" id="QKX63254.1"/>
    </source>
</evidence>
<evidence type="ECO:0000256" key="4">
    <source>
        <dbReference type="ARBA" id="ARBA00023125"/>
    </source>
</evidence>
<dbReference type="CDD" id="cd00067">
    <property type="entry name" value="GAL4"/>
    <property type="match status" value="1"/>
</dbReference>
<reference evidence="10" key="1">
    <citation type="submission" date="2020-06" db="EMBL/GenBank/DDBJ databases">
        <title>A chromosome-scale genome assembly of Talaromyces rugulosus W13939.</title>
        <authorList>
            <person name="Wang B."/>
            <person name="Guo L."/>
            <person name="Ye K."/>
            <person name="Wang L."/>
        </authorList>
    </citation>
    <scope>NUCLEOTIDE SEQUENCE [LARGE SCALE GENOMIC DNA]</scope>
    <source>
        <strain evidence="10">W13939</strain>
    </source>
</reference>
<dbReference type="InterPro" id="IPR052360">
    <property type="entry name" value="Transcr_Regulatory_Proteins"/>
</dbReference>
<sequence length="605" mass="68693">MPRSQKNPTGSSGRSGPKVKSGCRTCKIRKVKCDEGKPSCYRCSSSSRVCDGYGVWGGDGHLPSRNATQTGVKLAISRNKTRPRNEKYANSKFGQSESQFCDFPLGCTGADMKMDNASLSTTGQWEIGPVPMSLVEFPAAAHERGVFFWFQQYTVNKIPGLFSFKFWSSLLPRACYSEPAILHAVLALTSAHKYEQLETTSSLSTDEKFTLEAYGKAIHCLRTDFGLKSNTSLKVILIACIVFVCLEIVQQHHATAITHLANGLRLIEQLERSLAAEAQPLFDHHEPEGLIFQMFLRLKLQVNMLGYCYDFSSYINNSLSAYRIPGRFLSMLEARKYMDILISRAFELEYLFQKACFRERAERGLKDNQISLRSDLDLWLQAFISSFLQDKAASNNWNKVAYNILRMYHDMAYVMAETCLSAHQEMLFDYQVERFLSILTYAINTITISAGLQEPILPEATAKMQKSIVDIGWIPVLYYTATRCRVARIRLHAIRILELTSHREGMWDARVAAQVAQEVMRIEEAQDPYQSCLGDTFTLEMIPKRKELKTPTLGASQRVSNIQVIPPDEPWGMIGFMCRKKHNNSNWEVIWKENDPISGMWLDVV</sequence>
<evidence type="ECO:0000256" key="6">
    <source>
        <dbReference type="ARBA" id="ARBA00023242"/>
    </source>
</evidence>
<keyword evidence="3" id="KW-0805">Transcription regulation</keyword>
<dbReference type="Pfam" id="PF00172">
    <property type="entry name" value="Zn_clus"/>
    <property type="match status" value="1"/>
</dbReference>
<accession>A0A7H8RA05</accession>
<keyword evidence="6" id="KW-0539">Nucleus</keyword>
<dbReference type="RefSeq" id="XP_035349428.1">
    <property type="nucleotide sequence ID" value="XM_035493535.1"/>
</dbReference>
<keyword evidence="5" id="KW-0804">Transcription</keyword>
<dbReference type="GO" id="GO:0003677">
    <property type="term" value="F:DNA binding"/>
    <property type="evidence" value="ECO:0007669"/>
    <property type="project" value="UniProtKB-KW"/>
</dbReference>
<name>A0A7H8RA05_TALRU</name>
<dbReference type="Pfam" id="PF11951">
    <property type="entry name" value="Fungal_trans_2"/>
    <property type="match status" value="1"/>
</dbReference>
<dbReference type="EMBL" id="CP055903">
    <property type="protein sequence ID" value="QKX63254.1"/>
    <property type="molecule type" value="Genomic_DNA"/>
</dbReference>
<evidence type="ECO:0000256" key="7">
    <source>
        <dbReference type="SAM" id="MobiDB-lite"/>
    </source>
</evidence>
<organism evidence="9 10">
    <name type="scientific">Talaromyces rugulosus</name>
    <name type="common">Penicillium rugulosum</name>
    <dbReference type="NCBI Taxonomy" id="121627"/>
    <lineage>
        <taxon>Eukaryota</taxon>
        <taxon>Fungi</taxon>
        <taxon>Dikarya</taxon>
        <taxon>Ascomycota</taxon>
        <taxon>Pezizomycotina</taxon>
        <taxon>Eurotiomycetes</taxon>
        <taxon>Eurotiomycetidae</taxon>
        <taxon>Eurotiales</taxon>
        <taxon>Trichocomaceae</taxon>
        <taxon>Talaromyces</taxon>
        <taxon>Talaromyces sect. Islandici</taxon>
    </lineage>
</organism>
<feature type="domain" description="Zn(2)-C6 fungal-type" evidence="8">
    <location>
        <begin position="22"/>
        <end position="50"/>
    </location>
</feature>
<dbReference type="PROSITE" id="PS00463">
    <property type="entry name" value="ZN2_CY6_FUNGAL_1"/>
    <property type="match status" value="1"/>
</dbReference>
<dbReference type="InterPro" id="IPR021858">
    <property type="entry name" value="Fun_TF"/>
</dbReference>
<protein>
    <recommendedName>
        <fullName evidence="8">Zn(2)-C6 fungal-type domain-containing protein</fullName>
    </recommendedName>
</protein>
<gene>
    <name evidence="9" type="ORF">TRUGW13939_10423</name>
</gene>